<accession>G7I9K2</accession>
<dbReference type="PaxDb" id="3880-AES62199"/>
<reference evidence="3" key="5">
    <citation type="journal article" date="2018" name="Nat. Plants">
        <title>Whole-genome landscape of Medicago truncatula symbiotic genes.</title>
        <authorList>
            <person name="Pecrix Y."/>
            <person name="Gamas P."/>
            <person name="Carrere S."/>
        </authorList>
    </citation>
    <scope>NUCLEOTIDE SEQUENCE</scope>
    <source>
        <tissue evidence="3">Leaves</tissue>
    </source>
</reference>
<gene>
    <name evidence="2" type="ordered locus">MTR_1g095550</name>
    <name evidence="3" type="ORF">MtrunA17_Chr1g0199981</name>
</gene>
<reference evidence="2 5" key="2">
    <citation type="journal article" date="2014" name="BMC Genomics">
        <title>An improved genome release (version Mt4.0) for the model legume Medicago truncatula.</title>
        <authorList>
            <person name="Tang H."/>
            <person name="Krishnakumar V."/>
            <person name="Bidwell S."/>
            <person name="Rosen B."/>
            <person name="Chan A."/>
            <person name="Zhou S."/>
            <person name="Gentzbittel L."/>
            <person name="Childs K.L."/>
            <person name="Yandell M."/>
            <person name="Gundlach H."/>
            <person name="Mayer K.F."/>
            <person name="Schwartz D.C."/>
            <person name="Town C.D."/>
        </authorList>
    </citation>
    <scope>GENOME REANNOTATION</scope>
    <source>
        <strain evidence="4 5">cv. Jemalong A17</strain>
    </source>
</reference>
<dbReference type="HOGENOM" id="CLU_2516004_0_0_1"/>
<protein>
    <submittedName>
        <fullName evidence="2">Transmembrane protein, putative</fullName>
    </submittedName>
</protein>
<reference evidence="2 5" key="1">
    <citation type="journal article" date="2011" name="Nature">
        <title>The Medicago genome provides insight into the evolution of rhizobial symbioses.</title>
        <authorList>
            <person name="Young N.D."/>
            <person name="Debelle F."/>
            <person name="Oldroyd G.E."/>
            <person name="Geurts R."/>
            <person name="Cannon S.B."/>
            <person name="Udvardi M.K."/>
            <person name="Benedito V.A."/>
            <person name="Mayer K.F."/>
            <person name="Gouzy J."/>
            <person name="Schoof H."/>
            <person name="Van de Peer Y."/>
            <person name="Proost S."/>
            <person name="Cook D.R."/>
            <person name="Meyers B.C."/>
            <person name="Spannagl M."/>
            <person name="Cheung F."/>
            <person name="De Mita S."/>
            <person name="Krishnakumar V."/>
            <person name="Gundlach H."/>
            <person name="Zhou S."/>
            <person name="Mudge J."/>
            <person name="Bharti A.K."/>
            <person name="Murray J.D."/>
            <person name="Naoumkina M.A."/>
            <person name="Rosen B."/>
            <person name="Silverstein K.A."/>
            <person name="Tang H."/>
            <person name="Rombauts S."/>
            <person name="Zhao P.X."/>
            <person name="Zhou P."/>
            <person name="Barbe V."/>
            <person name="Bardou P."/>
            <person name="Bechner M."/>
            <person name="Bellec A."/>
            <person name="Berger A."/>
            <person name="Berges H."/>
            <person name="Bidwell S."/>
            <person name="Bisseling T."/>
            <person name="Choisne N."/>
            <person name="Couloux A."/>
            <person name="Denny R."/>
            <person name="Deshpande S."/>
            <person name="Dai X."/>
            <person name="Doyle J.J."/>
            <person name="Dudez A.M."/>
            <person name="Farmer A.D."/>
            <person name="Fouteau S."/>
            <person name="Franken C."/>
            <person name="Gibelin C."/>
            <person name="Gish J."/>
            <person name="Goldstein S."/>
            <person name="Gonzalez A.J."/>
            <person name="Green P.J."/>
            <person name="Hallab A."/>
            <person name="Hartog M."/>
            <person name="Hua A."/>
            <person name="Humphray S.J."/>
            <person name="Jeong D.H."/>
            <person name="Jing Y."/>
            <person name="Jocker A."/>
            <person name="Kenton S.M."/>
            <person name="Kim D.J."/>
            <person name="Klee K."/>
            <person name="Lai H."/>
            <person name="Lang C."/>
            <person name="Lin S."/>
            <person name="Macmil S.L."/>
            <person name="Magdelenat G."/>
            <person name="Matthews L."/>
            <person name="McCorrison J."/>
            <person name="Monaghan E.L."/>
            <person name="Mun J.H."/>
            <person name="Najar F.Z."/>
            <person name="Nicholson C."/>
            <person name="Noirot C."/>
            <person name="O'Bleness M."/>
            <person name="Paule C.R."/>
            <person name="Poulain J."/>
            <person name="Prion F."/>
            <person name="Qin B."/>
            <person name="Qu C."/>
            <person name="Retzel E.F."/>
            <person name="Riddle C."/>
            <person name="Sallet E."/>
            <person name="Samain S."/>
            <person name="Samson N."/>
            <person name="Sanders I."/>
            <person name="Saurat O."/>
            <person name="Scarpelli C."/>
            <person name="Schiex T."/>
            <person name="Segurens B."/>
            <person name="Severin A.J."/>
            <person name="Sherrier D.J."/>
            <person name="Shi R."/>
            <person name="Sims S."/>
            <person name="Singer S.R."/>
            <person name="Sinharoy S."/>
            <person name="Sterck L."/>
            <person name="Viollet A."/>
            <person name="Wang B.B."/>
            <person name="Wang K."/>
            <person name="Wang M."/>
            <person name="Wang X."/>
            <person name="Warfsmann J."/>
            <person name="Weissenbach J."/>
            <person name="White D.D."/>
            <person name="White J.D."/>
            <person name="Wiley G.B."/>
            <person name="Wincker P."/>
            <person name="Xing Y."/>
            <person name="Yang L."/>
            <person name="Yao Z."/>
            <person name="Ying F."/>
            <person name="Zhai J."/>
            <person name="Zhou L."/>
            <person name="Zuber A."/>
            <person name="Denarie J."/>
            <person name="Dixon R.A."/>
            <person name="May G.D."/>
            <person name="Schwartz D.C."/>
            <person name="Rogers J."/>
            <person name="Quetier F."/>
            <person name="Town C.D."/>
            <person name="Roe B.A."/>
        </authorList>
    </citation>
    <scope>NUCLEOTIDE SEQUENCE [LARGE SCALE GENOMIC DNA]</scope>
    <source>
        <strain evidence="2">A17</strain>
        <strain evidence="4 5">cv. Jemalong A17</strain>
    </source>
</reference>
<keyword evidence="1" id="KW-1133">Transmembrane helix</keyword>
<feature type="transmembrane region" description="Helical" evidence="1">
    <location>
        <begin position="42"/>
        <end position="64"/>
    </location>
</feature>
<keyword evidence="5" id="KW-1185">Reference proteome</keyword>
<dbReference type="EMBL" id="CM001217">
    <property type="protein sequence ID" value="AES62199.1"/>
    <property type="molecule type" value="Genomic_DNA"/>
</dbReference>
<reference evidence="4" key="3">
    <citation type="submission" date="2015-04" db="UniProtKB">
        <authorList>
            <consortium name="EnsemblPlants"/>
        </authorList>
    </citation>
    <scope>IDENTIFICATION</scope>
    <source>
        <strain evidence="4">cv. Jemalong A17</strain>
    </source>
</reference>
<evidence type="ECO:0000313" key="2">
    <source>
        <dbReference type="EMBL" id="AES62199.1"/>
    </source>
</evidence>
<evidence type="ECO:0000313" key="3">
    <source>
        <dbReference type="EMBL" id="RHN81515.1"/>
    </source>
</evidence>
<evidence type="ECO:0000256" key="1">
    <source>
        <dbReference type="SAM" id="Phobius"/>
    </source>
</evidence>
<evidence type="ECO:0000313" key="6">
    <source>
        <dbReference type="Proteomes" id="UP000265566"/>
    </source>
</evidence>
<organism evidence="2 5">
    <name type="scientific">Medicago truncatula</name>
    <name type="common">Barrel medic</name>
    <name type="synonym">Medicago tribuloides</name>
    <dbReference type="NCBI Taxonomy" id="3880"/>
    <lineage>
        <taxon>Eukaryota</taxon>
        <taxon>Viridiplantae</taxon>
        <taxon>Streptophyta</taxon>
        <taxon>Embryophyta</taxon>
        <taxon>Tracheophyta</taxon>
        <taxon>Spermatophyta</taxon>
        <taxon>Magnoliopsida</taxon>
        <taxon>eudicotyledons</taxon>
        <taxon>Gunneridae</taxon>
        <taxon>Pentapetalae</taxon>
        <taxon>rosids</taxon>
        <taxon>fabids</taxon>
        <taxon>Fabales</taxon>
        <taxon>Fabaceae</taxon>
        <taxon>Papilionoideae</taxon>
        <taxon>50 kb inversion clade</taxon>
        <taxon>NPAAA clade</taxon>
        <taxon>Hologalegina</taxon>
        <taxon>IRL clade</taxon>
        <taxon>Trifolieae</taxon>
        <taxon>Medicago</taxon>
    </lineage>
</organism>
<sequence length="85" mass="9119">MVGHPVHVSCDLSLSLKFSNFLPTRSRLRQKGLQLPYCTTSVAIGVCCYVVAGVAGLFTCGILLMKIAPISHRAAEIFAAVARNQ</sequence>
<name>G7I9K2_MEDTR</name>
<dbReference type="AlphaFoldDB" id="G7I9K2"/>
<dbReference type="EnsemblPlants" id="AES62199">
    <property type="protein sequence ID" value="AES62199"/>
    <property type="gene ID" value="MTR_1g095550"/>
</dbReference>
<keyword evidence="1 2" id="KW-0812">Transmembrane</keyword>
<dbReference type="Proteomes" id="UP000265566">
    <property type="component" value="Chromosome 1"/>
</dbReference>
<dbReference type="EMBL" id="PSQE01000001">
    <property type="protein sequence ID" value="RHN81515.1"/>
    <property type="molecule type" value="Genomic_DNA"/>
</dbReference>
<reference evidence="6" key="4">
    <citation type="journal article" date="2018" name="Nat. Plants">
        <title>Whole-genome landscape of Medicago truncatula symbiotic genes.</title>
        <authorList>
            <person name="Pecrix Y."/>
            <person name="Staton S.E."/>
            <person name="Sallet E."/>
            <person name="Lelandais-Briere C."/>
            <person name="Moreau S."/>
            <person name="Carrere S."/>
            <person name="Blein T."/>
            <person name="Jardinaud M.F."/>
            <person name="Latrasse D."/>
            <person name="Zouine M."/>
            <person name="Zahm M."/>
            <person name="Kreplak J."/>
            <person name="Mayjonade B."/>
            <person name="Satge C."/>
            <person name="Perez M."/>
            <person name="Cauet S."/>
            <person name="Marande W."/>
            <person name="Chantry-Darmon C."/>
            <person name="Lopez-Roques C."/>
            <person name="Bouchez O."/>
            <person name="Berard A."/>
            <person name="Debelle F."/>
            <person name="Munos S."/>
            <person name="Bendahmane A."/>
            <person name="Berges H."/>
            <person name="Niebel A."/>
            <person name="Buitink J."/>
            <person name="Frugier F."/>
            <person name="Benhamed M."/>
            <person name="Crespi M."/>
            <person name="Gouzy J."/>
            <person name="Gamas P."/>
        </authorList>
    </citation>
    <scope>NUCLEOTIDE SEQUENCE [LARGE SCALE GENOMIC DNA]</scope>
    <source>
        <strain evidence="6">cv. Jemalong A17</strain>
    </source>
</reference>
<dbReference type="Gramene" id="rna5572">
    <property type="protein sequence ID" value="RHN81515.1"/>
    <property type="gene ID" value="gene5572"/>
</dbReference>
<evidence type="ECO:0000313" key="5">
    <source>
        <dbReference type="Proteomes" id="UP000002051"/>
    </source>
</evidence>
<proteinExistence type="predicted"/>
<evidence type="ECO:0000313" key="4">
    <source>
        <dbReference type="EnsemblPlants" id="AES62199"/>
    </source>
</evidence>
<dbReference type="Proteomes" id="UP000002051">
    <property type="component" value="Unassembled WGS sequence"/>
</dbReference>
<keyword evidence="1" id="KW-0472">Membrane</keyword>